<dbReference type="AlphaFoldDB" id="A0A5R9A6U2"/>
<reference evidence="1 2" key="1">
    <citation type="submission" date="2019-05" db="EMBL/GenBank/DDBJ databases">
        <title>Nesterenkonia sp. GY239, isolated from the Southern Atlantic Ocean.</title>
        <authorList>
            <person name="Zhang G."/>
        </authorList>
    </citation>
    <scope>NUCLEOTIDE SEQUENCE [LARGE SCALE GENOMIC DNA]</scope>
    <source>
        <strain evidence="1 2">GY239</strain>
    </source>
</reference>
<dbReference type="OrthoDB" id="9822897at2"/>
<name>A0A5R9A6U2_9MICC</name>
<protein>
    <submittedName>
        <fullName evidence="1">Uncharacterized protein</fullName>
    </submittedName>
</protein>
<dbReference type="EMBL" id="VAWA01000010">
    <property type="protein sequence ID" value="TLP74439.1"/>
    <property type="molecule type" value="Genomic_DNA"/>
</dbReference>
<gene>
    <name evidence="1" type="ORF">FEF27_08785</name>
</gene>
<comment type="caution">
    <text evidence="1">The sequence shown here is derived from an EMBL/GenBank/DDBJ whole genome shotgun (WGS) entry which is preliminary data.</text>
</comment>
<organism evidence="1 2">
    <name type="scientific">Nesterenkonia sphaerica</name>
    <dbReference type="NCBI Taxonomy" id="1804988"/>
    <lineage>
        <taxon>Bacteria</taxon>
        <taxon>Bacillati</taxon>
        <taxon>Actinomycetota</taxon>
        <taxon>Actinomycetes</taxon>
        <taxon>Micrococcales</taxon>
        <taxon>Micrococcaceae</taxon>
        <taxon>Nesterenkonia</taxon>
    </lineage>
</organism>
<evidence type="ECO:0000313" key="1">
    <source>
        <dbReference type="EMBL" id="TLP74439.1"/>
    </source>
</evidence>
<sequence>MTEEADGRPFVQKAVNIVRPISDAAYLQLDDALLDAGIRNERIRDTVFDVLAAITDTHSHDGPEAAVHLRVIGECLEIEYTGMTYPSQDEGFRLLTRTAVRYAAENPIAGDADTRSMKEWRQGLELALFHKMYALMETKRRIGAGRFNYRYDWEDEDEPEDQGAPEGPSTGALEDALVAEIQNLRDSAVEIEEIASITGASRKEVERVLGSVP</sequence>
<accession>A0A5R9A6U2</accession>
<dbReference type="Proteomes" id="UP000306544">
    <property type="component" value="Unassembled WGS sequence"/>
</dbReference>
<proteinExistence type="predicted"/>
<dbReference type="RefSeq" id="WP_138170489.1">
    <property type="nucleotide sequence ID" value="NZ_VAWA01000010.1"/>
</dbReference>
<evidence type="ECO:0000313" key="2">
    <source>
        <dbReference type="Proteomes" id="UP000306544"/>
    </source>
</evidence>
<keyword evidence="2" id="KW-1185">Reference proteome</keyword>